<dbReference type="InterPro" id="IPR036412">
    <property type="entry name" value="HAD-like_sf"/>
</dbReference>
<organism evidence="3">
    <name type="scientific">Tanacetum cinerariifolium</name>
    <name type="common">Dalmatian daisy</name>
    <name type="synonym">Chrysanthemum cinerariifolium</name>
    <dbReference type="NCBI Taxonomy" id="118510"/>
    <lineage>
        <taxon>Eukaryota</taxon>
        <taxon>Viridiplantae</taxon>
        <taxon>Streptophyta</taxon>
        <taxon>Embryophyta</taxon>
        <taxon>Tracheophyta</taxon>
        <taxon>Spermatophyta</taxon>
        <taxon>Magnoliopsida</taxon>
        <taxon>eudicotyledons</taxon>
        <taxon>Gunneridae</taxon>
        <taxon>Pentapetalae</taxon>
        <taxon>asterids</taxon>
        <taxon>campanulids</taxon>
        <taxon>Asterales</taxon>
        <taxon>Asteraceae</taxon>
        <taxon>Asteroideae</taxon>
        <taxon>Anthemideae</taxon>
        <taxon>Anthemidinae</taxon>
        <taxon>Tanacetum</taxon>
    </lineage>
</organism>
<reference evidence="3" key="1">
    <citation type="journal article" date="2019" name="Sci. Rep.">
        <title>Draft genome of Tanacetum cinerariifolium, the natural source of mosquito coil.</title>
        <authorList>
            <person name="Yamashiro T."/>
            <person name="Shiraishi A."/>
            <person name="Satake H."/>
            <person name="Nakayama K."/>
        </authorList>
    </citation>
    <scope>NUCLEOTIDE SEQUENCE</scope>
</reference>
<proteinExistence type="inferred from homology"/>
<comment type="function">
    <text evidence="1">Essential component of the TIM23 complex, a complex that mediates the translocation of transit peptide-containing proteins across the mitochondrial inner membrane.</text>
</comment>
<name>A0A699L1H3_TANCI</name>
<dbReference type="AlphaFoldDB" id="A0A699L1H3"/>
<protein>
    <recommendedName>
        <fullName evidence="1">Mitochondrial import inner membrane translocase subunit TIM50</fullName>
    </recommendedName>
</protein>
<dbReference type="Gene3D" id="3.40.50.1000">
    <property type="entry name" value="HAD superfamily/HAD-like"/>
    <property type="match status" value="1"/>
</dbReference>
<dbReference type="GO" id="GO:0015031">
    <property type="term" value="P:protein transport"/>
    <property type="evidence" value="ECO:0007669"/>
    <property type="project" value="UniProtKB-KW"/>
</dbReference>
<accession>A0A699L1H3</accession>
<comment type="subunit">
    <text evidence="1">Component of the TIM23 complex.</text>
</comment>
<dbReference type="Pfam" id="PF03031">
    <property type="entry name" value="NIF"/>
    <property type="match status" value="1"/>
</dbReference>
<comment type="similarity">
    <text evidence="1">Belongs to the TIM50 family.</text>
</comment>
<keyword evidence="1" id="KW-0811">Translocation</keyword>
<gene>
    <name evidence="3" type="ORF">Tci_688434</name>
</gene>
<dbReference type="InterPro" id="IPR023214">
    <property type="entry name" value="HAD_sf"/>
</dbReference>
<keyword evidence="1" id="KW-0809">Transit peptide</keyword>
<dbReference type="SMART" id="SM00577">
    <property type="entry name" value="CPDc"/>
    <property type="match status" value="1"/>
</dbReference>
<sequence length="133" mass="15879">MDRTQSIAYFLPHRIRLPENMISLLSIQKVFDMLPNVRILYRDSCKSFQGNLVEDLSGLGWDLKNVVIVDDDPRYMILQRKNAIQIRPFTDDLQDHELKKLMNDFFKECNRDNNLKDAMKHYRRAAQVQHKRD</sequence>
<feature type="domain" description="FCP1 homology" evidence="2">
    <location>
        <begin position="1"/>
        <end position="109"/>
    </location>
</feature>
<comment type="subcellular location">
    <subcellularLocation>
        <location evidence="1">Mitochondrion inner membrane</location>
        <topology evidence="1">Single-pass membrane protein</topology>
    </subcellularLocation>
</comment>
<dbReference type="InterPro" id="IPR004274">
    <property type="entry name" value="FCP1_dom"/>
</dbReference>
<dbReference type="GO" id="GO:0005744">
    <property type="term" value="C:TIM23 mitochondrial import inner membrane translocase complex"/>
    <property type="evidence" value="ECO:0007669"/>
    <property type="project" value="UniProtKB-UniRule"/>
</dbReference>
<keyword evidence="1" id="KW-0496">Mitochondrion</keyword>
<evidence type="ECO:0000256" key="1">
    <source>
        <dbReference type="RuleBase" id="RU365079"/>
    </source>
</evidence>
<dbReference type="SUPFAM" id="SSF56784">
    <property type="entry name" value="HAD-like"/>
    <property type="match status" value="1"/>
</dbReference>
<keyword evidence="1" id="KW-0813">Transport</keyword>
<dbReference type="PANTHER" id="PTHR12210">
    <property type="entry name" value="DULLARD PROTEIN PHOSPHATASE"/>
    <property type="match status" value="1"/>
</dbReference>
<comment type="caution">
    <text evidence="3">The sequence shown here is derived from an EMBL/GenBank/DDBJ whole genome shotgun (WGS) entry which is preliminary data.</text>
</comment>
<keyword evidence="1" id="KW-0653">Protein transport</keyword>
<dbReference type="InterPro" id="IPR050365">
    <property type="entry name" value="TIM50"/>
</dbReference>
<dbReference type="PROSITE" id="PS50969">
    <property type="entry name" value="FCP1"/>
    <property type="match status" value="1"/>
</dbReference>
<evidence type="ECO:0000259" key="2">
    <source>
        <dbReference type="PROSITE" id="PS50969"/>
    </source>
</evidence>
<evidence type="ECO:0000313" key="3">
    <source>
        <dbReference type="EMBL" id="GFB16463.1"/>
    </source>
</evidence>
<dbReference type="EMBL" id="BKCJ010566050">
    <property type="protein sequence ID" value="GFB16463.1"/>
    <property type="molecule type" value="Genomic_DNA"/>
</dbReference>